<dbReference type="STRING" id="2060905.A0A2B7XB93"/>
<feature type="compositionally biased region" description="Low complexity" evidence="1">
    <location>
        <begin position="57"/>
        <end position="66"/>
    </location>
</feature>
<dbReference type="InterPro" id="IPR001005">
    <property type="entry name" value="SANT/Myb"/>
</dbReference>
<evidence type="ECO:0000256" key="1">
    <source>
        <dbReference type="SAM" id="MobiDB-lite"/>
    </source>
</evidence>
<evidence type="ECO:0000313" key="3">
    <source>
        <dbReference type="Proteomes" id="UP000224080"/>
    </source>
</evidence>
<sequence length="128" mass="13650">MVNWDAAADRALLLNVIDPVAKPDWARVAAAMGDGFSAEACRQHFRKLKTEALGEGSPVSTTSTPVKTKRKANGTNGTNGTDETPTKKPRGRKPKVAKSDEVKAELPACNTDTEVKNEASIKDEVDSA</sequence>
<proteinExistence type="predicted"/>
<accession>A0A2B7XB93</accession>
<keyword evidence="3" id="KW-1185">Reference proteome</keyword>
<name>A0A2B7XB93_9EURO</name>
<feature type="region of interest" description="Disordered" evidence="1">
    <location>
        <begin position="49"/>
        <end position="128"/>
    </location>
</feature>
<feature type="compositionally biased region" description="Basic and acidic residues" evidence="1">
    <location>
        <begin position="113"/>
        <end position="128"/>
    </location>
</feature>
<dbReference type="CDD" id="cd00167">
    <property type="entry name" value="SANT"/>
    <property type="match status" value="1"/>
</dbReference>
<dbReference type="OrthoDB" id="4188672at2759"/>
<evidence type="ECO:0000313" key="2">
    <source>
        <dbReference type="EMBL" id="PGH06041.1"/>
    </source>
</evidence>
<feature type="compositionally biased region" description="Basic residues" evidence="1">
    <location>
        <begin position="87"/>
        <end position="96"/>
    </location>
</feature>
<reference evidence="2 3" key="1">
    <citation type="submission" date="2017-10" db="EMBL/GenBank/DDBJ databases">
        <title>Comparative genomics in systemic dimorphic fungi from Ajellomycetaceae.</title>
        <authorList>
            <person name="Munoz J.F."/>
            <person name="Mcewen J.G."/>
            <person name="Clay O.K."/>
            <person name="Cuomo C.A."/>
        </authorList>
    </citation>
    <scope>NUCLEOTIDE SEQUENCE [LARGE SCALE GENOMIC DNA]</scope>
    <source>
        <strain evidence="2 3">UAMH130</strain>
    </source>
</reference>
<comment type="caution">
    <text evidence="2">The sequence shown here is derived from an EMBL/GenBank/DDBJ whole genome shotgun (WGS) entry which is preliminary data.</text>
</comment>
<evidence type="ECO:0008006" key="4">
    <source>
        <dbReference type="Google" id="ProtNLM"/>
    </source>
</evidence>
<dbReference type="Proteomes" id="UP000224080">
    <property type="component" value="Unassembled WGS sequence"/>
</dbReference>
<gene>
    <name evidence="2" type="ORF">GX51_02632</name>
</gene>
<dbReference type="EMBL" id="PDNC01000025">
    <property type="protein sequence ID" value="PGH06041.1"/>
    <property type="molecule type" value="Genomic_DNA"/>
</dbReference>
<dbReference type="AlphaFoldDB" id="A0A2B7XB93"/>
<organism evidence="2 3">
    <name type="scientific">Blastomyces parvus</name>
    <dbReference type="NCBI Taxonomy" id="2060905"/>
    <lineage>
        <taxon>Eukaryota</taxon>
        <taxon>Fungi</taxon>
        <taxon>Dikarya</taxon>
        <taxon>Ascomycota</taxon>
        <taxon>Pezizomycotina</taxon>
        <taxon>Eurotiomycetes</taxon>
        <taxon>Eurotiomycetidae</taxon>
        <taxon>Onygenales</taxon>
        <taxon>Ajellomycetaceae</taxon>
        <taxon>Blastomyces</taxon>
    </lineage>
</organism>
<protein>
    <recommendedName>
        <fullName evidence="4">Myb-like domain-containing protein</fullName>
    </recommendedName>
</protein>